<accession>A0A1A9RJ72</accession>
<protein>
    <submittedName>
        <fullName evidence="2">Uncharacterized protein</fullName>
    </submittedName>
</protein>
<dbReference type="Proteomes" id="UP000077589">
    <property type="component" value="Unassembled WGS sequence"/>
</dbReference>
<comment type="caution">
    <text evidence="2">The sequence shown here is derived from an EMBL/GenBank/DDBJ whole genome shotgun (WGS) entry which is preliminary data.</text>
</comment>
<evidence type="ECO:0000256" key="1">
    <source>
        <dbReference type="SAM" id="Phobius"/>
    </source>
</evidence>
<evidence type="ECO:0000313" key="2">
    <source>
        <dbReference type="EMBL" id="OAM19817.1"/>
    </source>
</evidence>
<dbReference type="RefSeq" id="WP_049258628.1">
    <property type="nucleotide sequence ID" value="NZ_JAWFMW010000001.1"/>
</dbReference>
<proteinExistence type="predicted"/>
<keyword evidence="1" id="KW-1133">Transmembrane helix</keyword>
<feature type="transmembrane region" description="Helical" evidence="1">
    <location>
        <begin position="59"/>
        <end position="84"/>
    </location>
</feature>
<organism evidence="2 3">
    <name type="scientific">Eikenella corrodens</name>
    <dbReference type="NCBI Taxonomy" id="539"/>
    <lineage>
        <taxon>Bacteria</taxon>
        <taxon>Pseudomonadati</taxon>
        <taxon>Pseudomonadota</taxon>
        <taxon>Betaproteobacteria</taxon>
        <taxon>Neisseriales</taxon>
        <taxon>Neisseriaceae</taxon>
        <taxon>Eikenella</taxon>
    </lineage>
</organism>
<evidence type="ECO:0000313" key="3">
    <source>
        <dbReference type="Proteomes" id="UP000077589"/>
    </source>
</evidence>
<sequence>MNLNLFRESYRKSKDRIFLFLERNQWTGKQTDAVAAKLDILGVFLVTQAWFGLTKYDWHFGLAIIVLLLSLVLCAILWTTAFILKGWK</sequence>
<dbReference type="OrthoDB" id="8613061at2"/>
<reference evidence="3" key="1">
    <citation type="submission" date="2016-05" db="EMBL/GenBank/DDBJ databases">
        <title>Draft genome of Corynebacterium afermentans subsp. afermentans LCDC 88199T.</title>
        <authorList>
            <person name="Bernier A.-M."/>
            <person name="Bernard K."/>
        </authorList>
    </citation>
    <scope>NUCLEOTIDE SEQUENCE [LARGE SCALE GENOMIC DNA]</scope>
    <source>
        <strain evidence="3">NML04-0072</strain>
    </source>
</reference>
<keyword evidence="1" id="KW-0812">Transmembrane</keyword>
<feature type="transmembrane region" description="Helical" evidence="1">
    <location>
        <begin position="33"/>
        <end position="53"/>
    </location>
</feature>
<keyword evidence="1" id="KW-0472">Membrane</keyword>
<gene>
    <name evidence="2" type="ORF">A7P90_04955</name>
</gene>
<dbReference type="EMBL" id="LXSG01000028">
    <property type="protein sequence ID" value="OAM19817.1"/>
    <property type="molecule type" value="Genomic_DNA"/>
</dbReference>
<name>A0A1A9RJ72_EIKCO</name>
<dbReference type="AlphaFoldDB" id="A0A1A9RJ72"/>